<evidence type="ECO:0008006" key="3">
    <source>
        <dbReference type="Google" id="ProtNLM"/>
    </source>
</evidence>
<organism evidence="1 2">
    <name type="scientific">Lentibacillus juripiscarius</name>
    <dbReference type="NCBI Taxonomy" id="257446"/>
    <lineage>
        <taxon>Bacteria</taxon>
        <taxon>Bacillati</taxon>
        <taxon>Bacillota</taxon>
        <taxon>Bacilli</taxon>
        <taxon>Bacillales</taxon>
        <taxon>Bacillaceae</taxon>
        <taxon>Lentibacillus</taxon>
    </lineage>
</organism>
<dbReference type="PROSITE" id="PS51257">
    <property type="entry name" value="PROKAR_LIPOPROTEIN"/>
    <property type="match status" value="1"/>
</dbReference>
<dbReference type="RefSeq" id="WP_382395545.1">
    <property type="nucleotide sequence ID" value="NZ_JBHUNA010000040.1"/>
</dbReference>
<name>A0ABW5V983_9BACI</name>
<sequence length="246" mass="28468">MFNHTYRRLACLMLIVTFLSGCLYPESELSKNSEPNESQLEKVQEAVDQYQEETQGLLPIKTKASDTPIFRKYLIDFQSLKEQNLLSEIPATAYENGGAYQYTIITPEDNPRVKLIDLRIADAIRQVTLKLQTYRNEHIYPPFGNEISEGVYQVDYEKLGLDKRPHVKSPFSKENLPIVMDTKGNLYVDYRIDLNHALEEYKHDYQKGDDIRYLLAENTPFVPAYSLPYTIQDGEPVFQVSVKSKK</sequence>
<evidence type="ECO:0000313" key="2">
    <source>
        <dbReference type="Proteomes" id="UP001597502"/>
    </source>
</evidence>
<evidence type="ECO:0000313" key="1">
    <source>
        <dbReference type="EMBL" id="MFD2762239.1"/>
    </source>
</evidence>
<gene>
    <name evidence="1" type="ORF">ACFSUO_14870</name>
</gene>
<reference evidence="2" key="1">
    <citation type="journal article" date="2019" name="Int. J. Syst. Evol. Microbiol.">
        <title>The Global Catalogue of Microorganisms (GCM) 10K type strain sequencing project: providing services to taxonomists for standard genome sequencing and annotation.</title>
        <authorList>
            <consortium name="The Broad Institute Genomics Platform"/>
            <consortium name="The Broad Institute Genome Sequencing Center for Infectious Disease"/>
            <person name="Wu L."/>
            <person name="Ma J."/>
        </authorList>
    </citation>
    <scope>NUCLEOTIDE SEQUENCE [LARGE SCALE GENOMIC DNA]</scope>
    <source>
        <strain evidence="2">TISTR 1535</strain>
    </source>
</reference>
<protein>
    <recommendedName>
        <fullName evidence="3">ABC transporter periplasmic binding protein yphF</fullName>
    </recommendedName>
</protein>
<dbReference type="EMBL" id="JBHUNA010000040">
    <property type="protein sequence ID" value="MFD2762239.1"/>
    <property type="molecule type" value="Genomic_DNA"/>
</dbReference>
<accession>A0ABW5V983</accession>
<comment type="caution">
    <text evidence="1">The sequence shown here is derived from an EMBL/GenBank/DDBJ whole genome shotgun (WGS) entry which is preliminary data.</text>
</comment>
<dbReference type="Proteomes" id="UP001597502">
    <property type="component" value="Unassembled WGS sequence"/>
</dbReference>
<proteinExistence type="predicted"/>
<keyword evidence="2" id="KW-1185">Reference proteome</keyword>